<evidence type="ECO:0000313" key="3">
    <source>
        <dbReference type="EMBL" id="CAG9104717.1"/>
    </source>
</evidence>
<gene>
    <name evidence="3" type="ORF">PLXY2_LOCUS3297</name>
</gene>
<feature type="domain" description="ER-bound oxygenase mpaB/mpaB'/Rubber oxygenase catalytic" evidence="2">
    <location>
        <begin position="62"/>
        <end position="220"/>
    </location>
</feature>
<protein>
    <submittedName>
        <fullName evidence="3">(diamondback moth) hypothetical protein</fullName>
    </submittedName>
</protein>
<dbReference type="Proteomes" id="UP000653454">
    <property type="component" value="Unassembled WGS sequence"/>
</dbReference>
<keyword evidence="1" id="KW-0472">Membrane</keyword>
<organism evidence="3 4">
    <name type="scientific">Plutella xylostella</name>
    <name type="common">Diamondback moth</name>
    <name type="synonym">Plutella maculipennis</name>
    <dbReference type="NCBI Taxonomy" id="51655"/>
    <lineage>
        <taxon>Eukaryota</taxon>
        <taxon>Metazoa</taxon>
        <taxon>Ecdysozoa</taxon>
        <taxon>Arthropoda</taxon>
        <taxon>Hexapoda</taxon>
        <taxon>Insecta</taxon>
        <taxon>Pterygota</taxon>
        <taxon>Neoptera</taxon>
        <taxon>Endopterygota</taxon>
        <taxon>Lepidoptera</taxon>
        <taxon>Glossata</taxon>
        <taxon>Ditrysia</taxon>
        <taxon>Yponomeutoidea</taxon>
        <taxon>Plutellidae</taxon>
        <taxon>Plutella</taxon>
    </lineage>
</organism>
<dbReference type="PANTHER" id="PTHR37159">
    <property type="entry name" value="GH11867P"/>
    <property type="match status" value="1"/>
</dbReference>
<evidence type="ECO:0000313" key="4">
    <source>
        <dbReference type="Proteomes" id="UP000653454"/>
    </source>
</evidence>
<dbReference type="InterPro" id="IPR018713">
    <property type="entry name" value="MPAB/Lcp_cat_dom"/>
</dbReference>
<name>A0A8S4DUJ7_PLUXY</name>
<dbReference type="PANTHER" id="PTHR37159:SF1">
    <property type="entry name" value="GH11867P"/>
    <property type="match status" value="1"/>
</dbReference>
<evidence type="ECO:0000256" key="1">
    <source>
        <dbReference type="SAM" id="Phobius"/>
    </source>
</evidence>
<proteinExistence type="predicted"/>
<dbReference type="EMBL" id="CAJHNJ030000008">
    <property type="protein sequence ID" value="CAG9104717.1"/>
    <property type="molecule type" value="Genomic_DNA"/>
</dbReference>
<feature type="transmembrane region" description="Helical" evidence="1">
    <location>
        <begin position="53"/>
        <end position="79"/>
    </location>
</feature>
<keyword evidence="1" id="KW-1133">Transmembrane helix</keyword>
<reference evidence="3" key="1">
    <citation type="submission" date="2020-11" db="EMBL/GenBank/DDBJ databases">
        <authorList>
            <person name="Whiteford S."/>
        </authorList>
    </citation>
    <scope>NUCLEOTIDE SEQUENCE</scope>
</reference>
<dbReference type="GO" id="GO:0016491">
    <property type="term" value="F:oxidoreductase activity"/>
    <property type="evidence" value="ECO:0007669"/>
    <property type="project" value="InterPro"/>
</dbReference>
<keyword evidence="4" id="KW-1185">Reference proteome</keyword>
<comment type="caution">
    <text evidence="3">The sequence shown here is derived from an EMBL/GenBank/DDBJ whole genome shotgun (WGS) entry which is preliminary data.</text>
</comment>
<keyword evidence="1" id="KW-0812">Transmembrane</keyword>
<accession>A0A8S4DUJ7</accession>
<evidence type="ECO:0000259" key="2">
    <source>
        <dbReference type="Pfam" id="PF09995"/>
    </source>
</evidence>
<sequence>MFLYYCVRLDQFIDGLLTKEAAERPSDSAKPEDIKMQLPPWYDEKLFNKGRSFYWSNCFSLATSMFIGLIAVFSIPSILRVLVGSQRSSSCFTAYRRYLSTMLHTTAWFQHELRPPTESWKSLEAVRTRHARASRASCLRGGGPVSQRDIALTQFGFLGFAVLRPTKFGLRGFSEDDWEAYNHFWRVIGYMIGLEDRYNICRKNIHETRQVLQILLDRVFTPCLTNVPEHFEHMSRVMIDGLWSVNPTVNTEAALYYTKYMANVPGYVYTEEERIAFQIKLKGLLKDQPIDCGIRTEDLIEKPAIEGLPDTPLPLLYYKDYDVLDNVPTYKNLTWFERYKLNSNTLFMQLYSTNLGRIYFNLNYLWSLLLMKYFPYLAFYRFGIKQSFVNIFVEDPKDETKPKPNSEYQKVRILPWYKQILAFFW</sequence>
<dbReference type="Pfam" id="PF09995">
    <property type="entry name" value="MPAB_Lcp_cat"/>
    <property type="match status" value="1"/>
</dbReference>
<dbReference type="AlphaFoldDB" id="A0A8S4DUJ7"/>